<reference evidence="2 3" key="1">
    <citation type="submission" date="2019-08" db="EMBL/GenBank/DDBJ databases">
        <title>In-depth cultivation of the pig gut microbiome towards novel bacterial diversity and tailored functional studies.</title>
        <authorList>
            <person name="Wylensek D."/>
            <person name="Hitch T.C.A."/>
            <person name="Clavel T."/>
        </authorList>
    </citation>
    <scope>NUCLEOTIDE SEQUENCE [LARGE SCALE GENOMIC DNA]</scope>
    <source>
        <strain evidence="2 3">Oil-RF-744-WCA-WT-10</strain>
    </source>
</reference>
<name>A0A6L5X7S5_9BACT</name>
<keyword evidence="1" id="KW-0732">Signal</keyword>
<gene>
    <name evidence="2" type="ORF">FYJ29_01285</name>
</gene>
<feature type="chain" id="PRO_5026966431" evidence="1">
    <location>
        <begin position="27"/>
        <end position="472"/>
    </location>
</feature>
<dbReference type="InterPro" id="IPR025396">
    <property type="entry name" value="DUF4302"/>
</dbReference>
<dbReference type="EMBL" id="VULT01000002">
    <property type="protein sequence ID" value="MSS16409.1"/>
    <property type="molecule type" value="Genomic_DNA"/>
</dbReference>
<dbReference type="RefSeq" id="WP_154327019.1">
    <property type="nucleotide sequence ID" value="NZ_CP045696.1"/>
</dbReference>
<feature type="signal peptide" evidence="1">
    <location>
        <begin position="1"/>
        <end position="26"/>
    </location>
</feature>
<organism evidence="2 3">
    <name type="scientific">Sodaliphilus pleomorphus</name>
    <dbReference type="NCBI Taxonomy" id="2606626"/>
    <lineage>
        <taxon>Bacteria</taxon>
        <taxon>Pseudomonadati</taxon>
        <taxon>Bacteroidota</taxon>
        <taxon>Bacteroidia</taxon>
        <taxon>Bacteroidales</taxon>
        <taxon>Muribaculaceae</taxon>
        <taxon>Sodaliphilus</taxon>
    </lineage>
</organism>
<evidence type="ECO:0000313" key="3">
    <source>
        <dbReference type="Proteomes" id="UP000483362"/>
    </source>
</evidence>
<proteinExistence type="predicted"/>
<evidence type="ECO:0000313" key="2">
    <source>
        <dbReference type="EMBL" id="MSS16409.1"/>
    </source>
</evidence>
<protein>
    <submittedName>
        <fullName evidence="2">DUF4302 domain-containing protein</fullName>
    </submittedName>
</protein>
<dbReference type="Pfam" id="PF14135">
    <property type="entry name" value="DUF4302"/>
    <property type="match status" value="1"/>
</dbReference>
<dbReference type="Proteomes" id="UP000483362">
    <property type="component" value="Unassembled WGS sequence"/>
</dbReference>
<dbReference type="AlphaFoldDB" id="A0A6L5X7S5"/>
<comment type="caution">
    <text evidence="2">The sequence shown here is derived from an EMBL/GenBank/DDBJ whole genome shotgun (WGS) entry which is preliminary data.</text>
</comment>
<dbReference type="PROSITE" id="PS51257">
    <property type="entry name" value="PROKAR_LIPOPROTEIN"/>
    <property type="match status" value="1"/>
</dbReference>
<accession>A0A6L5X7S5</accession>
<evidence type="ECO:0000256" key="1">
    <source>
        <dbReference type="SAM" id="SignalP"/>
    </source>
</evidence>
<sequence length="472" mass="51903">MKKFLNISVIALVAMGSLGLSSCSHEEDDIFNENAATRLAGTITTYSDILTQNGGKWELEYFTTSDEPGYVYVMTFNKNGTVTMAGQNQWIGKMKTNDPSSTTPYFASETSLWEVITDNGPVLSFNSYNPIFHLFADPADLPSTTVNEGGHGHTGDYEFDIMKYSDNGDTLYLQGKKHEVNMIMTRIPASTDDKTYMNEVTAMADSFFNANISENYINLPGGSRYVVLDGATSIMTTYPENGDPVVQSTTHNFIITRTGLSLMSPMTLHDSIDGKDYSVQHFVRQADGSLLCTDDNKTTITADYLSGCVASKNMSWKLALGSVGLGGRFLDEYNTLVTDMKAFNSSTLSSMHFGWNASAGRYELNFPFTFKNSRKQTVKATGIIIANVVAVDHNTVKFSFDFDDPVYSDTKQVNYVYGKTYYNSVPGLKAFIDDIAATSFTLSTADVLAPLSITMADQGNADSFIKINVYNP</sequence>
<keyword evidence="3" id="KW-1185">Reference proteome</keyword>